<name>A0ABT9C9Q8_9BACL</name>
<evidence type="ECO:0000313" key="2">
    <source>
        <dbReference type="EMBL" id="MDO7905991.1"/>
    </source>
</evidence>
<sequence length="180" mass="20357">MIPMISFFVVLVILMGTLAYLNTRSSDTTNTAANVDPNAVSQLYGGVKVASLAPSTQEILDDPNYQNIILPDELKQKIANKENFYVYFFASDCPHCRATTPQLMPQAQKQNVELHQFNLKEFEDGWRDYNIEFTPTLVYFEKGVEKERIVGGLKETGTDNGHTLAEFEQLFNKHKGNDLS</sequence>
<organism evidence="2 3">
    <name type="scientific">Paenibacillus lacisoli</name>
    <dbReference type="NCBI Taxonomy" id="3064525"/>
    <lineage>
        <taxon>Bacteria</taxon>
        <taxon>Bacillati</taxon>
        <taxon>Bacillota</taxon>
        <taxon>Bacilli</taxon>
        <taxon>Bacillales</taxon>
        <taxon>Paenibacillaceae</taxon>
        <taxon>Paenibacillus</taxon>
    </lineage>
</organism>
<accession>A0ABT9C9Q8</accession>
<dbReference type="PROSITE" id="PS51352">
    <property type="entry name" value="THIOREDOXIN_2"/>
    <property type="match status" value="1"/>
</dbReference>
<dbReference type="EMBL" id="JAUQTB010000002">
    <property type="protein sequence ID" value="MDO7905991.1"/>
    <property type="molecule type" value="Genomic_DNA"/>
</dbReference>
<keyword evidence="3" id="KW-1185">Reference proteome</keyword>
<protein>
    <submittedName>
        <fullName evidence="2">Thioredoxin family protein</fullName>
    </submittedName>
</protein>
<dbReference type="Pfam" id="PF00085">
    <property type="entry name" value="Thioredoxin"/>
    <property type="match status" value="1"/>
</dbReference>
<gene>
    <name evidence="2" type="ORF">Q5741_06105</name>
</gene>
<reference evidence="2 3" key="1">
    <citation type="submission" date="2023-07" db="EMBL/GenBank/DDBJ databases">
        <title>Paenibacillus sp. JX-17 nov. isolated from soil.</title>
        <authorList>
            <person name="Wan Y."/>
            <person name="Liu B."/>
        </authorList>
    </citation>
    <scope>NUCLEOTIDE SEQUENCE [LARGE SCALE GENOMIC DNA]</scope>
    <source>
        <strain evidence="2 3">JX-17</strain>
    </source>
</reference>
<dbReference type="InterPro" id="IPR036249">
    <property type="entry name" value="Thioredoxin-like_sf"/>
</dbReference>
<proteinExistence type="predicted"/>
<comment type="caution">
    <text evidence="2">The sequence shown here is derived from an EMBL/GenBank/DDBJ whole genome shotgun (WGS) entry which is preliminary data.</text>
</comment>
<dbReference type="Gene3D" id="3.40.30.10">
    <property type="entry name" value="Glutaredoxin"/>
    <property type="match status" value="1"/>
</dbReference>
<evidence type="ECO:0000313" key="3">
    <source>
        <dbReference type="Proteomes" id="UP001240171"/>
    </source>
</evidence>
<dbReference type="Proteomes" id="UP001240171">
    <property type="component" value="Unassembled WGS sequence"/>
</dbReference>
<dbReference type="CDD" id="cd02947">
    <property type="entry name" value="TRX_family"/>
    <property type="match status" value="1"/>
</dbReference>
<dbReference type="InterPro" id="IPR013766">
    <property type="entry name" value="Thioredoxin_domain"/>
</dbReference>
<evidence type="ECO:0000259" key="1">
    <source>
        <dbReference type="PROSITE" id="PS51352"/>
    </source>
</evidence>
<feature type="domain" description="Thioredoxin" evidence="1">
    <location>
        <begin position="47"/>
        <end position="176"/>
    </location>
</feature>
<dbReference type="SUPFAM" id="SSF52833">
    <property type="entry name" value="Thioredoxin-like"/>
    <property type="match status" value="1"/>
</dbReference>